<protein>
    <recommendedName>
        <fullName evidence="4">Scaffolding protein</fullName>
    </recommendedName>
</protein>
<feature type="region of interest" description="Disordered" evidence="2">
    <location>
        <begin position="1"/>
        <end position="95"/>
    </location>
</feature>
<feature type="compositionally biased region" description="Acidic residues" evidence="2">
    <location>
        <begin position="53"/>
        <end position="81"/>
    </location>
</feature>
<feature type="compositionally biased region" description="Polar residues" evidence="2">
    <location>
        <begin position="1"/>
        <end position="11"/>
    </location>
</feature>
<dbReference type="EMBL" id="LR796466">
    <property type="protein sequence ID" value="CAB4146436.1"/>
    <property type="molecule type" value="Genomic_DNA"/>
</dbReference>
<reference evidence="3" key="1">
    <citation type="submission" date="2020-04" db="EMBL/GenBank/DDBJ databases">
        <authorList>
            <person name="Chiriac C."/>
            <person name="Salcher M."/>
            <person name="Ghai R."/>
            <person name="Kavagutti S V."/>
        </authorList>
    </citation>
    <scope>NUCLEOTIDE SEQUENCE</scope>
</reference>
<accession>A0A6J5MMW6</accession>
<evidence type="ECO:0000256" key="1">
    <source>
        <dbReference type="SAM" id="Coils"/>
    </source>
</evidence>
<feature type="compositionally biased region" description="Basic and acidic residues" evidence="2">
    <location>
        <begin position="277"/>
        <end position="291"/>
    </location>
</feature>
<feature type="region of interest" description="Disordered" evidence="2">
    <location>
        <begin position="277"/>
        <end position="317"/>
    </location>
</feature>
<feature type="compositionally biased region" description="Low complexity" evidence="2">
    <location>
        <begin position="42"/>
        <end position="52"/>
    </location>
</feature>
<feature type="coiled-coil region" evidence="1">
    <location>
        <begin position="119"/>
        <end position="149"/>
    </location>
</feature>
<keyword evidence="1" id="KW-0175">Coiled coil</keyword>
<organism evidence="3">
    <name type="scientific">uncultured Caudovirales phage</name>
    <dbReference type="NCBI Taxonomy" id="2100421"/>
    <lineage>
        <taxon>Viruses</taxon>
        <taxon>Duplodnaviria</taxon>
        <taxon>Heunggongvirae</taxon>
        <taxon>Uroviricota</taxon>
        <taxon>Caudoviricetes</taxon>
        <taxon>Peduoviridae</taxon>
        <taxon>Maltschvirus</taxon>
        <taxon>Maltschvirus maltsch</taxon>
    </lineage>
</organism>
<gene>
    <name evidence="3" type="ORF">UFOVP500_13</name>
</gene>
<evidence type="ECO:0008006" key="4">
    <source>
        <dbReference type="Google" id="ProtNLM"/>
    </source>
</evidence>
<proteinExistence type="predicted"/>
<evidence type="ECO:0000313" key="3">
    <source>
        <dbReference type="EMBL" id="CAB4146436.1"/>
    </source>
</evidence>
<sequence>MSEAEQSQSSEIGLADTARRFAELSESPQAQADTGKQRRASAEVGETEAAAEYAEETTSDEEWTPEDSGSDDDVEADEVADDEGRKKKPLDPNTLVTVKIDGETKQVPLKEALEGYQRQSDYSRNVQAVRQEKQRIEQERAQMQQVIQAAIPILQAQIEVEPDWAQVHRDDPINYPIYRDQWRDRQQQLATLQYEEQRIAGQRQQQEEAAKQQLLVQGREYLASAFSEWKEPEAFSASVRKLRDYGQTAGFSAEELQNVYDPRYVVMLEKARRYDALKSDRPKPVRQEGPKPLRGGGNSSNPVKGNDMSRVQQRLKATGHVNDAAAYFSLLDSRRK</sequence>
<evidence type="ECO:0000256" key="2">
    <source>
        <dbReference type="SAM" id="MobiDB-lite"/>
    </source>
</evidence>
<name>A0A6J5MMW6_9CAUD</name>